<evidence type="ECO:0000313" key="2">
    <source>
        <dbReference type="Proteomes" id="UP000018209"/>
    </source>
</evidence>
<organism evidence="1 2">
    <name type="scientific">Gluconobacter thailandicus NBRC 3257</name>
    <dbReference type="NCBI Taxonomy" id="1381097"/>
    <lineage>
        <taxon>Bacteria</taxon>
        <taxon>Pseudomonadati</taxon>
        <taxon>Pseudomonadota</taxon>
        <taxon>Alphaproteobacteria</taxon>
        <taxon>Acetobacterales</taxon>
        <taxon>Acetobacteraceae</taxon>
        <taxon>Gluconobacter</taxon>
    </lineage>
</organism>
<name>A0ABQ0IV15_GLUTH</name>
<protein>
    <submittedName>
        <fullName evidence="1">Uncharacterized protein</fullName>
    </submittedName>
</protein>
<dbReference type="Proteomes" id="UP000018209">
    <property type="component" value="Unassembled WGS sequence"/>
</dbReference>
<evidence type="ECO:0000313" key="1">
    <source>
        <dbReference type="EMBL" id="GAD26052.1"/>
    </source>
</evidence>
<dbReference type="EMBL" id="BASM01000013">
    <property type="protein sequence ID" value="GAD26052.1"/>
    <property type="molecule type" value="Genomic_DNA"/>
</dbReference>
<sequence>MGVRRAGHEGTGSFYGSSTVSIMLTELVGHRKIISVSGVSL</sequence>
<comment type="caution">
    <text evidence="1">The sequence shown here is derived from an EMBL/GenBank/DDBJ whole genome shotgun (WGS) entry which is preliminary data.</text>
</comment>
<reference evidence="1 2" key="1">
    <citation type="submission" date="2013-08" db="EMBL/GenBank/DDBJ databases">
        <title>Gluconobacter thailandicus NBRC 3257 whole genome sequence.</title>
        <authorList>
            <person name="Matsutani M."/>
            <person name="Yakushi T."/>
            <person name="Matsushita K."/>
        </authorList>
    </citation>
    <scope>NUCLEOTIDE SEQUENCE [LARGE SCALE GENOMIC DNA]</scope>
    <source>
        <strain evidence="1 2">NBRC 3257</strain>
    </source>
</reference>
<accession>A0ABQ0IV15</accession>
<keyword evidence="2" id="KW-1185">Reference proteome</keyword>
<gene>
    <name evidence="1" type="ORF">NBRC3257_1052</name>
</gene>
<proteinExistence type="predicted"/>